<protein>
    <submittedName>
        <fullName evidence="1">Uncharacterized protein</fullName>
    </submittedName>
</protein>
<comment type="caution">
    <text evidence="1">The sequence shown here is derived from an EMBL/GenBank/DDBJ whole genome shotgun (WGS) entry which is preliminary data.</text>
</comment>
<keyword evidence="2" id="KW-1185">Reference proteome</keyword>
<dbReference type="Proteomes" id="UP000499080">
    <property type="component" value="Unassembled WGS sequence"/>
</dbReference>
<proteinExistence type="predicted"/>
<accession>A0A4Y2FHK4</accession>
<organism evidence="1 2">
    <name type="scientific">Araneus ventricosus</name>
    <name type="common">Orbweaver spider</name>
    <name type="synonym">Epeira ventricosa</name>
    <dbReference type="NCBI Taxonomy" id="182803"/>
    <lineage>
        <taxon>Eukaryota</taxon>
        <taxon>Metazoa</taxon>
        <taxon>Ecdysozoa</taxon>
        <taxon>Arthropoda</taxon>
        <taxon>Chelicerata</taxon>
        <taxon>Arachnida</taxon>
        <taxon>Araneae</taxon>
        <taxon>Araneomorphae</taxon>
        <taxon>Entelegynae</taxon>
        <taxon>Araneoidea</taxon>
        <taxon>Araneidae</taxon>
        <taxon>Araneus</taxon>
    </lineage>
</organism>
<sequence>MVWSLVYQAVTDCGRSELYFEDFCQELSALEAWKLYAIKHYTLNLHSLAKITVSGSQVNKDLNIVVEGNKNHEIGMNEYQTPDIMHLSIKEPTGSHRPKDASLVKKFAKCSIKVSSSHPEVPGHHPLCL</sequence>
<evidence type="ECO:0000313" key="2">
    <source>
        <dbReference type="Proteomes" id="UP000499080"/>
    </source>
</evidence>
<dbReference type="EMBL" id="BGPR01000931">
    <property type="protein sequence ID" value="GBM40477.1"/>
    <property type="molecule type" value="Genomic_DNA"/>
</dbReference>
<gene>
    <name evidence="1" type="ORF">AVEN_28635_1</name>
</gene>
<dbReference type="AlphaFoldDB" id="A0A4Y2FHK4"/>
<reference evidence="1 2" key="1">
    <citation type="journal article" date="2019" name="Sci. Rep.">
        <title>Orb-weaving spider Araneus ventricosus genome elucidates the spidroin gene catalogue.</title>
        <authorList>
            <person name="Kono N."/>
            <person name="Nakamura H."/>
            <person name="Ohtoshi R."/>
            <person name="Moran D.A.P."/>
            <person name="Shinohara A."/>
            <person name="Yoshida Y."/>
            <person name="Fujiwara M."/>
            <person name="Mori M."/>
            <person name="Tomita M."/>
            <person name="Arakawa K."/>
        </authorList>
    </citation>
    <scope>NUCLEOTIDE SEQUENCE [LARGE SCALE GENOMIC DNA]</scope>
</reference>
<name>A0A4Y2FHK4_ARAVE</name>
<evidence type="ECO:0000313" key="1">
    <source>
        <dbReference type="EMBL" id="GBM40477.1"/>
    </source>
</evidence>